<dbReference type="InterPro" id="IPR036938">
    <property type="entry name" value="PAP2/HPO_sf"/>
</dbReference>
<feature type="transmembrane region" description="Helical" evidence="1">
    <location>
        <begin position="137"/>
        <end position="160"/>
    </location>
</feature>
<feature type="transmembrane region" description="Helical" evidence="1">
    <location>
        <begin position="105"/>
        <end position="130"/>
    </location>
</feature>
<dbReference type="OrthoDB" id="5289372at2"/>
<protein>
    <submittedName>
        <fullName evidence="4">Undecaprenyl-diphosphatase</fullName>
    </submittedName>
</protein>
<dbReference type="PANTHER" id="PTHR14969:SF13">
    <property type="entry name" value="AT30094P"/>
    <property type="match status" value="1"/>
</dbReference>
<feature type="transmembrane region" description="Helical" evidence="1">
    <location>
        <begin position="180"/>
        <end position="199"/>
    </location>
</feature>
<keyword evidence="1" id="KW-0812">Transmembrane</keyword>
<dbReference type="Proteomes" id="UP000198327">
    <property type="component" value="Unassembled WGS sequence"/>
</dbReference>
<dbReference type="AlphaFoldDB" id="A0A239H3Q0"/>
<feature type="chain" id="PRO_5039574918" evidence="2">
    <location>
        <begin position="18"/>
        <end position="273"/>
    </location>
</feature>
<proteinExistence type="predicted"/>
<feature type="transmembrane region" description="Helical" evidence="1">
    <location>
        <begin position="232"/>
        <end position="255"/>
    </location>
</feature>
<evidence type="ECO:0000259" key="3">
    <source>
        <dbReference type="SMART" id="SM00014"/>
    </source>
</evidence>
<dbReference type="InterPro" id="IPR000326">
    <property type="entry name" value="PAP2/HPO"/>
</dbReference>
<reference evidence="5" key="1">
    <citation type="submission" date="2017-06" db="EMBL/GenBank/DDBJ databases">
        <authorList>
            <person name="Varghese N."/>
            <person name="Submissions S."/>
        </authorList>
    </citation>
    <scope>NUCLEOTIDE SEQUENCE [LARGE SCALE GENOMIC DNA]</scope>
    <source>
        <strain evidence="5">JCM 23211</strain>
    </source>
</reference>
<keyword evidence="1" id="KW-0472">Membrane</keyword>
<dbReference type="CDD" id="cd03392">
    <property type="entry name" value="PAP2_like_2"/>
    <property type="match status" value="1"/>
</dbReference>
<dbReference type="Pfam" id="PF01569">
    <property type="entry name" value="PAP2"/>
    <property type="match status" value="1"/>
</dbReference>
<dbReference type="SMART" id="SM00014">
    <property type="entry name" value="acidPPc"/>
    <property type="match status" value="1"/>
</dbReference>
<feature type="transmembrane region" description="Helical" evidence="1">
    <location>
        <begin position="29"/>
        <end position="50"/>
    </location>
</feature>
<feature type="transmembrane region" description="Helical" evidence="1">
    <location>
        <begin position="57"/>
        <end position="77"/>
    </location>
</feature>
<dbReference type="SUPFAM" id="SSF48317">
    <property type="entry name" value="Acid phosphatase/Vanadium-dependent haloperoxidase"/>
    <property type="match status" value="1"/>
</dbReference>
<dbReference type="EMBL" id="FZOW01000005">
    <property type="protein sequence ID" value="SNS75832.1"/>
    <property type="molecule type" value="Genomic_DNA"/>
</dbReference>
<dbReference type="RefSeq" id="WP_141136469.1">
    <property type="nucleotide sequence ID" value="NZ_FZOW01000005.1"/>
</dbReference>
<feature type="transmembrane region" description="Helical" evidence="1">
    <location>
        <begin position="208"/>
        <end position="226"/>
    </location>
</feature>
<evidence type="ECO:0000313" key="4">
    <source>
        <dbReference type="EMBL" id="SNS75832.1"/>
    </source>
</evidence>
<feature type="signal peptide" evidence="2">
    <location>
        <begin position="1"/>
        <end position="17"/>
    </location>
</feature>
<dbReference type="Gene3D" id="1.20.144.10">
    <property type="entry name" value="Phosphatidic acid phosphatase type 2/haloperoxidase"/>
    <property type="match status" value="2"/>
</dbReference>
<feature type="domain" description="Phosphatidic acid phosphatase type 2/haloperoxidase" evidence="3">
    <location>
        <begin position="137"/>
        <end position="250"/>
    </location>
</feature>
<evidence type="ECO:0000256" key="1">
    <source>
        <dbReference type="SAM" id="Phobius"/>
    </source>
</evidence>
<accession>A0A239H3Q0</accession>
<keyword evidence="5" id="KW-1185">Reference proteome</keyword>
<sequence>MISTLMLVIISSSFSTAHSLATEVVTEAATAEIEATALVVALGLVVYGGLTRRGNPYAPVVAALGFLLALVTLGVAVRTDGWSVGIDGSITGWLVDHRSAPLDHIAVAVTTAGGPPETAALGFVIAAVLIWRTKRWFPALTLLATVALSAVVCTALKLVVGRDRPPLAIQLMLETDHSFPSGHVTGTATLLMMTALVVGQQSRRRRQVLMTAALAVTALVAASRLYLGVHWFTDVCAGLLLACFMVTLGSSALRVGSGRTLPARSHTKEEVTV</sequence>
<gene>
    <name evidence="4" type="ORF">SAMN05421642_10569</name>
</gene>
<evidence type="ECO:0000313" key="5">
    <source>
        <dbReference type="Proteomes" id="UP000198327"/>
    </source>
</evidence>
<evidence type="ECO:0000256" key="2">
    <source>
        <dbReference type="SAM" id="SignalP"/>
    </source>
</evidence>
<dbReference type="PANTHER" id="PTHR14969">
    <property type="entry name" value="SPHINGOSINE-1-PHOSPHATE PHOSPHOHYDROLASE"/>
    <property type="match status" value="1"/>
</dbReference>
<organism evidence="4 5">
    <name type="scientific">Rhodococcoides kyotonense</name>
    <dbReference type="NCBI Taxonomy" id="398843"/>
    <lineage>
        <taxon>Bacteria</taxon>
        <taxon>Bacillati</taxon>
        <taxon>Actinomycetota</taxon>
        <taxon>Actinomycetes</taxon>
        <taxon>Mycobacteriales</taxon>
        <taxon>Nocardiaceae</taxon>
        <taxon>Rhodococcoides</taxon>
    </lineage>
</organism>
<keyword evidence="2" id="KW-0732">Signal</keyword>
<name>A0A239H3Q0_9NOCA</name>
<keyword evidence="1" id="KW-1133">Transmembrane helix</keyword>